<accession>F0SMU7</accession>
<protein>
    <recommendedName>
        <fullName evidence="3">DUF721 domain-containing protein</fullName>
    </recommendedName>
</protein>
<dbReference type="HOGENOM" id="CLU_1863690_0_0_0"/>
<dbReference type="Pfam" id="PF05258">
    <property type="entry name" value="DciA"/>
    <property type="match status" value="1"/>
</dbReference>
<dbReference type="PANTHER" id="PTHR36456:SF1">
    <property type="entry name" value="UPF0232 PROTEIN SCO3875"/>
    <property type="match status" value="1"/>
</dbReference>
<evidence type="ECO:0000313" key="2">
    <source>
        <dbReference type="Proteomes" id="UP000006860"/>
    </source>
</evidence>
<dbReference type="Proteomes" id="UP000006860">
    <property type="component" value="Chromosome"/>
</dbReference>
<keyword evidence="2" id="KW-1185">Reference proteome</keyword>
<proteinExistence type="predicted"/>
<gene>
    <name evidence="1" type="ordered locus">Plabr_2349</name>
</gene>
<dbReference type="RefSeq" id="WP_013628675.1">
    <property type="nucleotide sequence ID" value="NC_015174.1"/>
</dbReference>
<dbReference type="AlphaFoldDB" id="F0SMU7"/>
<dbReference type="PANTHER" id="PTHR36456">
    <property type="entry name" value="UPF0232 PROTEIN SCO3875"/>
    <property type="match status" value="1"/>
</dbReference>
<organism evidence="1 2">
    <name type="scientific">Rubinisphaera brasiliensis (strain ATCC 49424 / DSM 5305 / JCM 21570 / IAM 15109 / NBRC 103401 / IFAM 1448)</name>
    <name type="common">Planctomyces brasiliensis</name>
    <dbReference type="NCBI Taxonomy" id="756272"/>
    <lineage>
        <taxon>Bacteria</taxon>
        <taxon>Pseudomonadati</taxon>
        <taxon>Planctomycetota</taxon>
        <taxon>Planctomycetia</taxon>
        <taxon>Planctomycetales</taxon>
        <taxon>Planctomycetaceae</taxon>
        <taxon>Rubinisphaera</taxon>
    </lineage>
</organism>
<sequence length="137" mass="15939">MKKRKRRLTEEEQKENNLLQHVTSRRQQELQVRGGGPTALAGSLREVIARRKIGRRMESLELSELWKSAVTPDIVAKTRVVSLRNHVLLVEVSDSVLMSELASFHQRQILRQLQQARPDFQLRNVKWRLNPRLASGR</sequence>
<reference evidence="2" key="1">
    <citation type="submission" date="2011-02" db="EMBL/GenBank/DDBJ databases">
        <title>The complete genome of Planctomyces brasiliensis DSM 5305.</title>
        <authorList>
            <person name="Lucas S."/>
            <person name="Copeland A."/>
            <person name="Lapidus A."/>
            <person name="Bruce D."/>
            <person name="Goodwin L."/>
            <person name="Pitluck S."/>
            <person name="Kyrpides N."/>
            <person name="Mavromatis K."/>
            <person name="Pagani I."/>
            <person name="Ivanova N."/>
            <person name="Ovchinnikova G."/>
            <person name="Lu M."/>
            <person name="Detter J.C."/>
            <person name="Han C."/>
            <person name="Land M."/>
            <person name="Hauser L."/>
            <person name="Markowitz V."/>
            <person name="Cheng J.-F."/>
            <person name="Hugenholtz P."/>
            <person name="Woyke T."/>
            <person name="Wu D."/>
            <person name="Tindall B."/>
            <person name="Pomrenke H.G."/>
            <person name="Brambilla E."/>
            <person name="Klenk H.-P."/>
            <person name="Eisen J.A."/>
        </authorList>
    </citation>
    <scope>NUCLEOTIDE SEQUENCE [LARGE SCALE GENOMIC DNA]</scope>
    <source>
        <strain evidence="2">ATCC 49424 / DSM 5305 / JCM 21570 / NBRC 103401 / IFAM 1448</strain>
    </source>
</reference>
<dbReference type="EMBL" id="CP002546">
    <property type="protein sequence ID" value="ADY59951.1"/>
    <property type="molecule type" value="Genomic_DNA"/>
</dbReference>
<dbReference type="InterPro" id="IPR007922">
    <property type="entry name" value="DciA-like"/>
</dbReference>
<dbReference type="KEGG" id="pbs:Plabr_2349"/>
<evidence type="ECO:0008006" key="3">
    <source>
        <dbReference type="Google" id="ProtNLM"/>
    </source>
</evidence>
<dbReference type="STRING" id="756272.Plabr_2349"/>
<name>F0SMU7_RUBBR</name>
<dbReference type="eggNOG" id="COG5512">
    <property type="taxonomic scope" value="Bacteria"/>
</dbReference>
<evidence type="ECO:0000313" key="1">
    <source>
        <dbReference type="EMBL" id="ADY59951.1"/>
    </source>
</evidence>